<feature type="compositionally biased region" description="Basic and acidic residues" evidence="1">
    <location>
        <begin position="44"/>
        <end position="60"/>
    </location>
</feature>
<dbReference type="RefSeq" id="WP_119319305.1">
    <property type="nucleotide sequence ID" value="NZ_AP025739.1"/>
</dbReference>
<feature type="compositionally biased region" description="Basic and acidic residues" evidence="1">
    <location>
        <begin position="1"/>
        <end position="17"/>
    </location>
</feature>
<proteinExistence type="predicted"/>
<accession>A0A402CPK4</accession>
<dbReference type="PANTHER" id="PTHR15160:SF1">
    <property type="entry name" value="VON HIPPEL-LINDAU DISEASE TUMOR SUPPRESSOR"/>
    <property type="match status" value="1"/>
</dbReference>
<feature type="region of interest" description="Disordered" evidence="1">
    <location>
        <begin position="1"/>
        <end position="60"/>
    </location>
</feature>
<reference evidence="2 3" key="1">
    <citation type="journal article" date="2019" name="Int. J. Syst. Evol. Microbiol.">
        <title>Capsulimonas corticalis gen. nov., sp. nov., an aerobic capsulated bacterium, of a novel bacterial order, Capsulimonadales ord. nov., of the class Armatimonadia of the phylum Armatimonadetes.</title>
        <authorList>
            <person name="Li J."/>
            <person name="Kudo C."/>
            <person name="Tonouchi A."/>
        </authorList>
    </citation>
    <scope>NUCLEOTIDE SEQUENCE [LARGE SCALE GENOMIC DNA]</scope>
    <source>
        <strain evidence="2 3">AX-7</strain>
    </source>
</reference>
<dbReference type="EMBL" id="AP025739">
    <property type="protein sequence ID" value="BDI33020.1"/>
    <property type="molecule type" value="Genomic_DNA"/>
</dbReference>
<evidence type="ECO:0000256" key="1">
    <source>
        <dbReference type="SAM" id="MobiDB-lite"/>
    </source>
</evidence>
<name>A0A402CPK4_9BACT</name>
<evidence type="ECO:0000313" key="3">
    <source>
        <dbReference type="Proteomes" id="UP000287394"/>
    </source>
</evidence>
<dbReference type="OrthoDB" id="9788698at2"/>
<keyword evidence="3" id="KW-1185">Reference proteome</keyword>
<dbReference type="KEGG" id="ccot:CCAX7_50710"/>
<organism evidence="2 3">
    <name type="scientific">Capsulimonas corticalis</name>
    <dbReference type="NCBI Taxonomy" id="2219043"/>
    <lineage>
        <taxon>Bacteria</taxon>
        <taxon>Bacillati</taxon>
        <taxon>Armatimonadota</taxon>
        <taxon>Armatimonadia</taxon>
        <taxon>Capsulimonadales</taxon>
        <taxon>Capsulimonadaceae</taxon>
        <taxon>Capsulimonas</taxon>
    </lineage>
</organism>
<dbReference type="InterPro" id="IPR036104">
    <property type="entry name" value="BFN_sf"/>
</dbReference>
<dbReference type="PROSITE" id="PS51658">
    <property type="entry name" value="BFN"/>
    <property type="match status" value="1"/>
</dbReference>
<protein>
    <submittedName>
        <fullName evidence="2">Uncharacterized protein</fullName>
    </submittedName>
</protein>
<dbReference type="Pfam" id="PF02577">
    <property type="entry name" value="BFN_dom"/>
    <property type="match status" value="1"/>
</dbReference>
<dbReference type="PANTHER" id="PTHR15160">
    <property type="entry name" value="VON HIPPEL-LINDAU PROTEIN"/>
    <property type="match status" value="1"/>
</dbReference>
<dbReference type="InterPro" id="IPR003729">
    <property type="entry name" value="Bi_nuclease_dom"/>
</dbReference>
<dbReference type="GO" id="GO:0004518">
    <property type="term" value="F:nuclease activity"/>
    <property type="evidence" value="ECO:0007669"/>
    <property type="project" value="InterPro"/>
</dbReference>
<dbReference type="SUPFAM" id="SSF103256">
    <property type="entry name" value="Hypothetical protein TM0160"/>
    <property type="match status" value="1"/>
</dbReference>
<evidence type="ECO:0000313" key="2">
    <source>
        <dbReference type="EMBL" id="BDI33020.1"/>
    </source>
</evidence>
<dbReference type="Proteomes" id="UP000287394">
    <property type="component" value="Chromosome"/>
</dbReference>
<dbReference type="AlphaFoldDB" id="A0A402CPK4"/>
<dbReference type="Gene3D" id="3.10.690.10">
    <property type="entry name" value="Bifunctional nuclease domain"/>
    <property type="match status" value="1"/>
</dbReference>
<gene>
    <name evidence="2" type="ORF">CCAX7_50710</name>
</gene>
<sequence>MASDFDKLFGDDWRPQDPEPGGSSGRGPDGESSPLTPESFSGAMDDRFSSETENRTPRSLNEKEIKVVNVYVHQEQGAPAQHFVLLRDNKGRRVPIWVGQFEAWAIMMALEGEAPDRPMTHDLIKLALERLDVKIERITIDDLWNDTFYAKINVVRADGSTLDIDARPSDAIAVAVRAHAPIYMAEAVLEATVRPD</sequence>